<name>A0A1H1KXD3_9MICO</name>
<accession>A0A1H1KXD3</accession>
<reference evidence="3" key="1">
    <citation type="submission" date="2016-10" db="EMBL/GenBank/DDBJ databases">
        <authorList>
            <person name="Varghese N."/>
            <person name="Submissions S."/>
        </authorList>
    </citation>
    <scope>NUCLEOTIDE SEQUENCE [LARGE SCALE GENOMIC DNA]</scope>
    <source>
        <strain evidence="3">DSM 22965</strain>
    </source>
</reference>
<dbReference type="Proteomes" id="UP000199649">
    <property type="component" value="Chromosome I"/>
</dbReference>
<evidence type="ECO:0000313" key="3">
    <source>
        <dbReference type="Proteomes" id="UP000199649"/>
    </source>
</evidence>
<dbReference type="EMBL" id="LT629734">
    <property type="protein sequence ID" value="SDR67008.1"/>
    <property type="molecule type" value="Genomic_DNA"/>
</dbReference>
<dbReference type="STRING" id="684552.SAMN04489719_0243"/>
<dbReference type="AlphaFoldDB" id="A0A1H1KXD3"/>
<gene>
    <name evidence="2" type="ORF">SAMN04489719_0243</name>
</gene>
<dbReference type="CDD" id="cd00085">
    <property type="entry name" value="HNHc"/>
    <property type="match status" value="1"/>
</dbReference>
<keyword evidence="3" id="KW-1185">Reference proteome</keyword>
<protein>
    <recommendedName>
        <fullName evidence="1">HNH nuclease domain-containing protein</fullName>
    </recommendedName>
</protein>
<sequence length="210" mass="22754">MLADLLLTADPTDTGLHGIRAEVSVLIPAPVLTGDDGAPVAGVEAAVARLANGAPIDPETARILASRASSWARLFTDPLTGQVLAVDTYTPSSQLKRLLRARDQHCRWPGCGQRARRCDIDHTKPWAEGGTTCHDNLAHLCRRHHTLKGAQLAHARRWKVRQTSPGVLEFTSPTGDVYTDEPPHVGPVFVDASVEHWGERRADSDAPSPF</sequence>
<dbReference type="GO" id="GO:0003676">
    <property type="term" value="F:nucleic acid binding"/>
    <property type="evidence" value="ECO:0007669"/>
    <property type="project" value="InterPro"/>
</dbReference>
<evidence type="ECO:0000259" key="1">
    <source>
        <dbReference type="SMART" id="SM00507"/>
    </source>
</evidence>
<feature type="domain" description="HNH nuclease" evidence="1">
    <location>
        <begin position="94"/>
        <end position="146"/>
    </location>
</feature>
<dbReference type="SMART" id="SM00507">
    <property type="entry name" value="HNHc"/>
    <property type="match status" value="1"/>
</dbReference>
<dbReference type="OrthoDB" id="3261064at2"/>
<dbReference type="InterPro" id="IPR003615">
    <property type="entry name" value="HNH_nuc"/>
</dbReference>
<evidence type="ECO:0000313" key="2">
    <source>
        <dbReference type="EMBL" id="SDR67008.1"/>
    </source>
</evidence>
<organism evidence="2 3">
    <name type="scientific">Agrococcus carbonis</name>
    <dbReference type="NCBI Taxonomy" id="684552"/>
    <lineage>
        <taxon>Bacteria</taxon>
        <taxon>Bacillati</taxon>
        <taxon>Actinomycetota</taxon>
        <taxon>Actinomycetes</taxon>
        <taxon>Micrococcales</taxon>
        <taxon>Microbacteriaceae</taxon>
        <taxon>Agrococcus</taxon>
    </lineage>
</organism>
<dbReference type="GO" id="GO:0008270">
    <property type="term" value="F:zinc ion binding"/>
    <property type="evidence" value="ECO:0007669"/>
    <property type="project" value="InterPro"/>
</dbReference>
<proteinExistence type="predicted"/>
<dbReference type="GO" id="GO:0004519">
    <property type="term" value="F:endonuclease activity"/>
    <property type="evidence" value="ECO:0007669"/>
    <property type="project" value="InterPro"/>
</dbReference>
<dbReference type="Gene3D" id="1.10.30.50">
    <property type="match status" value="1"/>
</dbReference>
<dbReference type="Pfam" id="PF01844">
    <property type="entry name" value="HNH"/>
    <property type="match status" value="1"/>
</dbReference>
<dbReference type="InterPro" id="IPR002711">
    <property type="entry name" value="HNH"/>
</dbReference>